<reference evidence="3" key="3">
    <citation type="submission" date="2025-08" db="UniProtKB">
        <authorList>
            <consortium name="Ensembl"/>
        </authorList>
    </citation>
    <scope>IDENTIFICATION</scope>
</reference>
<feature type="compositionally biased region" description="Polar residues" evidence="2">
    <location>
        <begin position="453"/>
        <end position="481"/>
    </location>
</feature>
<feature type="region of interest" description="Disordered" evidence="2">
    <location>
        <begin position="321"/>
        <end position="349"/>
    </location>
</feature>
<reference evidence="4" key="1">
    <citation type="journal article" date="2014" name="PLoS ONE">
        <title>The genome and linkage map of the northern pike (Esox lucius): conserved synteny revealed between the salmonid sister group and the Neoteleostei.</title>
        <authorList>
            <person name="Rondeau E.B."/>
            <person name="Minkley D.R."/>
            <person name="Leong J.S."/>
            <person name="Messmer A.M."/>
            <person name="Jantzen J.R."/>
            <person name="von Schalburg K.R."/>
            <person name="Lemon C."/>
            <person name="Bird N.H."/>
            <person name="Koop B.F."/>
        </authorList>
    </citation>
    <scope>NUCLEOTIDE SEQUENCE</scope>
</reference>
<keyword evidence="4" id="KW-1185">Reference proteome</keyword>
<dbReference type="GeneTree" id="ENSGT00950000183026"/>
<evidence type="ECO:0008006" key="5">
    <source>
        <dbReference type="Google" id="ProtNLM"/>
    </source>
</evidence>
<feature type="compositionally biased region" description="Polar residues" evidence="2">
    <location>
        <begin position="42"/>
        <end position="60"/>
    </location>
</feature>
<feature type="compositionally biased region" description="Low complexity" evidence="2">
    <location>
        <begin position="62"/>
        <end position="95"/>
    </location>
</feature>
<dbReference type="Proteomes" id="UP000265140">
    <property type="component" value="Chromosome 1"/>
</dbReference>
<feature type="region of interest" description="Disordered" evidence="2">
    <location>
        <begin position="410"/>
        <end position="674"/>
    </location>
</feature>
<proteinExistence type="predicted"/>
<dbReference type="Ensembl" id="ENSELUT00000037721.3">
    <property type="protein sequence ID" value="ENSELUP00000025921.3"/>
    <property type="gene ID" value="ENSELUG00000024551.3"/>
</dbReference>
<feature type="compositionally biased region" description="Low complexity" evidence="2">
    <location>
        <begin position="863"/>
        <end position="873"/>
    </location>
</feature>
<feature type="compositionally biased region" description="Basic and acidic residues" evidence="2">
    <location>
        <begin position="808"/>
        <end position="820"/>
    </location>
</feature>
<dbReference type="AlphaFoldDB" id="A0A3P8ZAV9"/>
<evidence type="ECO:0000256" key="1">
    <source>
        <dbReference type="ARBA" id="ARBA00023054"/>
    </source>
</evidence>
<keyword evidence="1" id="KW-0175">Coiled coil</keyword>
<dbReference type="GO" id="GO:0008017">
    <property type="term" value="F:microtubule binding"/>
    <property type="evidence" value="ECO:0007669"/>
    <property type="project" value="TreeGrafter"/>
</dbReference>
<feature type="compositionally biased region" description="Polar residues" evidence="2">
    <location>
        <begin position="627"/>
        <end position="637"/>
    </location>
</feature>
<evidence type="ECO:0000256" key="2">
    <source>
        <dbReference type="SAM" id="MobiDB-lite"/>
    </source>
</evidence>
<feature type="compositionally biased region" description="Pro residues" evidence="2">
    <location>
        <begin position="648"/>
        <end position="658"/>
    </location>
</feature>
<feature type="compositionally biased region" description="Polar residues" evidence="2">
    <location>
        <begin position="417"/>
        <end position="433"/>
    </location>
</feature>
<feature type="region of interest" description="Disordered" evidence="2">
    <location>
        <begin position="761"/>
        <end position="822"/>
    </location>
</feature>
<feature type="compositionally biased region" description="Polar residues" evidence="2">
    <location>
        <begin position="325"/>
        <end position="349"/>
    </location>
</feature>
<reference evidence="3" key="4">
    <citation type="submission" date="2025-09" db="UniProtKB">
        <authorList>
            <consortium name="Ensembl"/>
        </authorList>
    </citation>
    <scope>IDENTIFICATION</scope>
</reference>
<dbReference type="GO" id="GO:0005737">
    <property type="term" value="C:cytoplasm"/>
    <property type="evidence" value="ECO:0007669"/>
    <property type="project" value="TreeGrafter"/>
</dbReference>
<dbReference type="GO" id="GO:0005634">
    <property type="term" value="C:nucleus"/>
    <property type="evidence" value="ECO:0007669"/>
    <property type="project" value="TreeGrafter"/>
</dbReference>
<dbReference type="OMA" id="TDSWHVA"/>
<feature type="compositionally biased region" description="Polar residues" evidence="2">
    <location>
        <begin position="789"/>
        <end position="807"/>
    </location>
</feature>
<dbReference type="PANTHER" id="PTHR24200:SF14">
    <property type="entry name" value="MICROTUBULE-ASSOCIATED TUMOR SUPPRESSOR CANDIDATE 2"/>
    <property type="match status" value="1"/>
</dbReference>
<feature type="compositionally biased region" description="Basic and acidic residues" evidence="2">
    <location>
        <begin position="434"/>
        <end position="448"/>
    </location>
</feature>
<name>A0A3P8ZAV9_ESOLU</name>
<feature type="compositionally biased region" description="Polar residues" evidence="2">
    <location>
        <begin position="196"/>
        <end position="207"/>
    </location>
</feature>
<feature type="compositionally biased region" description="Basic and acidic residues" evidence="2">
    <location>
        <begin position="482"/>
        <end position="498"/>
    </location>
</feature>
<dbReference type="InParanoid" id="A0A3P8ZAV9"/>
<evidence type="ECO:0000313" key="3">
    <source>
        <dbReference type="Ensembl" id="ENSELUP00000025921.3"/>
    </source>
</evidence>
<reference evidence="3" key="2">
    <citation type="submission" date="2020-02" db="EMBL/GenBank/DDBJ databases">
        <title>Esox lucius (northern pike) genome, fEsoLuc1, primary haplotype.</title>
        <authorList>
            <person name="Myers G."/>
            <person name="Karagic N."/>
            <person name="Meyer A."/>
            <person name="Pippel M."/>
            <person name="Reichard M."/>
            <person name="Winkler S."/>
            <person name="Tracey A."/>
            <person name="Sims Y."/>
            <person name="Howe K."/>
            <person name="Rhie A."/>
            <person name="Formenti G."/>
            <person name="Durbin R."/>
            <person name="Fedrigo O."/>
            <person name="Jarvis E.D."/>
        </authorList>
    </citation>
    <scope>NUCLEOTIDE SEQUENCE [LARGE SCALE GENOMIC DNA]</scope>
</reference>
<accession>A0A3P8ZAV9</accession>
<feature type="region of interest" description="Disordered" evidence="2">
    <location>
        <begin position="23"/>
        <end position="97"/>
    </location>
</feature>
<feature type="region of interest" description="Disordered" evidence="2">
    <location>
        <begin position="188"/>
        <end position="207"/>
    </location>
</feature>
<feature type="region of interest" description="Disordered" evidence="2">
    <location>
        <begin position="863"/>
        <end position="892"/>
    </location>
</feature>
<feature type="compositionally biased region" description="Polar residues" evidence="2">
    <location>
        <begin position="538"/>
        <end position="570"/>
    </location>
</feature>
<sequence>MSRQIGESVFTVHVGEVKNNNQNQHFIRGVGGGGVISDGDSNANQITQTGESGDATSGDATSGDATSGDAPAGDAPAGDAPAGDAPAGDAPAGDATARDAIGRDVGSLKSVSQMTTVIKEPQDKIIIWGTDSQCDDPELAEFEMLECQELEAYLVEEEEEGVMQGKRVGNGNILLDQPVSVVGLVSNQSSKREQGGSKTILQDPTEQDAATVSHLSGTWTMGMGVVDCVAKAEFSSDNDVFVSCLSTVSSLGGSLANALDTAGQTQATTTDSWPVPSGPNRTIADDLTLASQSSYIISDCRISSQQSRKHQAPFKSTIIEAGQPQAESRSTIQRAKQPQVPHESTTQKGELDLNQNKSDKVADVKAQASNGVIVGQCKSQTNMREQGHKEHNQNLELRYREVGGSAEEDKHVFSPDVNHNSPAKSVTKRIQSVESKDFKKQDSFEKQMKKQGSFEQTMKKTTSFEQSTKKTTSFENTTKKSASFDRSLRKEPSFDRTLGKQGSFERSASPSSLEGRKPWGSRSPSRPATPPWSPRKQAPNSPAKTSTRPALSTSPSKTSNRASSQDTGGSPQRGIPTGLRVPSKVCVTSSIPKPMSPLPPAVPRKSSPTHQPKTARPKIITYVRKSPQVQVQSQETEIGQYESSTLPPRLPTSQPSPPAAQREPHKVGTHSKASQVLCSSNTIFDKYRQEMQKAGFFPAGTGMTSLGIKPPSHPPSHRLSGKSGSFHGELPNRYMLELGLAPPVLSPQEGTGMYCSPRPRGPQLGLGAVTRQPAAPKARNALQGPGQMGQRSGVTTLSHPGQPGTTQGHHDPTVDHRRPGPEATQSRIFLPKAGQSGLRHPGFSALPPARLATFGFVRSSSISSVSSNQSTDSSHSDPCRPSQPSRKADQRAVDVVQPTVSSPKRFAVVPPKPHSPVRRSKTGCGGLDFGGQEDKCDLALVQQLRERCDKQARQIHSLQTELNKASLGLQVFSITTQHFHQKVICHR</sequence>
<dbReference type="PANTHER" id="PTHR24200">
    <property type="entry name" value="TOUCAN, ISOFORM A"/>
    <property type="match status" value="1"/>
</dbReference>
<dbReference type="Bgee" id="ENSELUG00000024551">
    <property type="expression patterns" value="Expressed in brain and 2 other cell types or tissues"/>
</dbReference>
<evidence type="ECO:0000313" key="4">
    <source>
        <dbReference type="Proteomes" id="UP000265140"/>
    </source>
</evidence>
<protein>
    <recommendedName>
        <fullName evidence="5">Microtubule-associated tumor suppressor candidate 2-like</fullName>
    </recommendedName>
</protein>
<dbReference type="STRING" id="8010.ENSELUP00000025921"/>
<dbReference type="InterPro" id="IPR051293">
    <property type="entry name" value="MTUS1/CCDC69"/>
</dbReference>
<organism evidence="3 4">
    <name type="scientific">Esox lucius</name>
    <name type="common">Northern pike</name>
    <dbReference type="NCBI Taxonomy" id="8010"/>
    <lineage>
        <taxon>Eukaryota</taxon>
        <taxon>Metazoa</taxon>
        <taxon>Chordata</taxon>
        <taxon>Craniata</taxon>
        <taxon>Vertebrata</taxon>
        <taxon>Euteleostomi</taxon>
        <taxon>Actinopterygii</taxon>
        <taxon>Neopterygii</taxon>
        <taxon>Teleostei</taxon>
        <taxon>Protacanthopterygii</taxon>
        <taxon>Esociformes</taxon>
        <taxon>Esocidae</taxon>
        <taxon>Esox</taxon>
    </lineage>
</organism>